<dbReference type="GO" id="GO:0004386">
    <property type="term" value="F:helicase activity"/>
    <property type="evidence" value="ECO:0007669"/>
    <property type="project" value="UniProtKB-KW"/>
</dbReference>
<dbReference type="OrthoDB" id="10261556at2759"/>
<dbReference type="VEuPathDB" id="TriTrypDB:TRSC58_05726"/>
<dbReference type="Proteomes" id="UP000031737">
    <property type="component" value="Unassembled WGS sequence"/>
</dbReference>
<dbReference type="AlphaFoldDB" id="A0A061J016"/>
<comment type="caution">
    <text evidence="1">The sequence shown here is derived from an EMBL/GenBank/DDBJ whole genome shotgun (WGS) entry which is preliminary data.</text>
</comment>
<keyword evidence="1" id="KW-0067">ATP-binding</keyword>
<name>A0A061J016_TRYRA</name>
<proteinExistence type="predicted"/>
<evidence type="ECO:0000313" key="2">
    <source>
        <dbReference type="Proteomes" id="UP000031737"/>
    </source>
</evidence>
<gene>
    <name evidence="1" type="ORF">TRSC58_05726</name>
</gene>
<keyword evidence="2" id="KW-1185">Reference proteome</keyword>
<organism evidence="1 2">
    <name type="scientific">Trypanosoma rangeli SC58</name>
    <dbReference type="NCBI Taxonomy" id="429131"/>
    <lineage>
        <taxon>Eukaryota</taxon>
        <taxon>Discoba</taxon>
        <taxon>Euglenozoa</taxon>
        <taxon>Kinetoplastea</taxon>
        <taxon>Metakinetoplastina</taxon>
        <taxon>Trypanosomatida</taxon>
        <taxon>Trypanosomatidae</taxon>
        <taxon>Trypanosoma</taxon>
        <taxon>Herpetosoma</taxon>
    </lineage>
</organism>
<evidence type="ECO:0000313" key="1">
    <source>
        <dbReference type="EMBL" id="ESL06597.1"/>
    </source>
</evidence>
<accession>A0A061J016</accession>
<protein>
    <submittedName>
        <fullName evidence="1">ATP-dependent DEAD/H DNA helicase recQ</fullName>
    </submittedName>
</protein>
<keyword evidence="1" id="KW-0547">Nucleotide-binding</keyword>
<reference evidence="1 2" key="1">
    <citation type="submission" date="2013-07" db="EMBL/GenBank/DDBJ databases">
        <authorList>
            <person name="Stoco P.H."/>
            <person name="Wagner G."/>
            <person name="Gerber A."/>
            <person name="Zaha A."/>
            <person name="Thompson C."/>
            <person name="Bartholomeu D.C."/>
            <person name="Luckemeyer D.D."/>
            <person name="Bahia D."/>
            <person name="Loreto E."/>
            <person name="Prestes E.B."/>
            <person name="Lima F.M."/>
            <person name="Rodrigues-Luiz G."/>
            <person name="Vallejo G.A."/>
            <person name="Filho J.F."/>
            <person name="Monteiro K.M."/>
            <person name="Tyler K.M."/>
            <person name="de Almeida L.G."/>
            <person name="Ortiz M.F."/>
            <person name="Siervo M.A."/>
            <person name="de Moraes M.H."/>
            <person name="Cunha O.L."/>
            <person name="Mendonca-Neto R."/>
            <person name="Silva R."/>
            <person name="Teixeira S.M."/>
            <person name="Murta S.M."/>
            <person name="Sincero T.C."/>
            <person name="Mendes T.A."/>
            <person name="Urmenyi T.P."/>
            <person name="Silva V.G."/>
            <person name="da Rocha W.D."/>
            <person name="Andersson B."/>
            <person name="Romanha A.J."/>
            <person name="Steindel M."/>
            <person name="de Vasconcelos A.T."/>
            <person name="Grisard E.C."/>
        </authorList>
    </citation>
    <scope>NUCLEOTIDE SEQUENCE [LARGE SCALE GENOMIC DNA]</scope>
    <source>
        <strain evidence="1 2">SC58</strain>
    </source>
</reference>
<keyword evidence="1" id="KW-0378">Hydrolase</keyword>
<sequence>MASLSTAGFMSSRPSPQHAVDSLVLFPAPRQQQQQRLVQQPMRQEVLGATQLPFQVEPVLFAQRPAVDMMGVDYLMQMCDESIARTPLRPTVDTNLTAVDHHHVNSAGGAEVITVDSGDDE</sequence>
<keyword evidence="1" id="KW-0347">Helicase</keyword>
<dbReference type="EMBL" id="AUPL01005726">
    <property type="protein sequence ID" value="ESL06597.1"/>
    <property type="molecule type" value="Genomic_DNA"/>
</dbReference>